<dbReference type="InterPro" id="IPR002018">
    <property type="entry name" value="CarbesteraseB"/>
</dbReference>
<dbReference type="EC" id="3.1.1.-" evidence="3"/>
<keyword evidence="3" id="KW-0732">Signal</keyword>
<name>A0ABZ2L3S1_9BACT</name>
<proteinExistence type="inferred from homology"/>
<keyword evidence="7" id="KW-1185">Reference proteome</keyword>
<dbReference type="PROSITE" id="PS00122">
    <property type="entry name" value="CARBOXYLESTERASE_B_1"/>
    <property type="match status" value="1"/>
</dbReference>
<feature type="signal peptide" evidence="3">
    <location>
        <begin position="1"/>
        <end position="32"/>
    </location>
</feature>
<dbReference type="InterPro" id="IPR050309">
    <property type="entry name" value="Type-B_Carboxylest/Lipase"/>
</dbReference>
<gene>
    <name evidence="6" type="ORF">LVJ94_49870</name>
</gene>
<feature type="chain" id="PRO_5045006510" description="Carboxylic ester hydrolase" evidence="3">
    <location>
        <begin position="33"/>
        <end position="529"/>
    </location>
</feature>
<keyword evidence="2 3" id="KW-0378">Hydrolase</keyword>
<dbReference type="Proteomes" id="UP001374803">
    <property type="component" value="Chromosome"/>
</dbReference>
<evidence type="ECO:0000313" key="6">
    <source>
        <dbReference type="EMBL" id="WXB04990.1"/>
    </source>
</evidence>
<evidence type="ECO:0000256" key="1">
    <source>
        <dbReference type="ARBA" id="ARBA00005964"/>
    </source>
</evidence>
<evidence type="ECO:0000256" key="2">
    <source>
        <dbReference type="ARBA" id="ARBA00022801"/>
    </source>
</evidence>
<sequence>MEERRLEARSARRLALLLAVVLLAACSDSTSAPDAHGNAEDTVNTEAGSVHGVMYEPYRVFHAIPYAAPPTGERRWRRPEPVEPWQGVREATEPAPNCPQTEPGPQSEDCLFLTVTSPRTASPQRLRPVLVWLHGGDFNAGGSRGYDAHRLATEGDIVVVTPNYRLGVLGLLALPGLEDSGSFGMLDQQAALRWVQRNIRAFGGDPGNVTLAGESAGSLSTCGHLASPGAAGLFHKAIMESGTCMYTWPKMGKTHVVFQSLQDATALGTQEAAALGCADPANALACLRAKPFEALLPRTPQFANPAHGNAALPEHPAAALRANRFHHVPALVGSNRDEEALFTAFNHPQPLSAAAYRTRLDDDFGPATAAKVIEQYVPGDDDNRLLHAAVFTDRIRARSTWETEQVLATQVPVFAFEFADRSAPKLPGFPEVGIPLGACHASDLPYRLDLPGFTPPFTPAQQQLASHLIRYWAQFVRTGDPNAPGLPTWPRFEGHMATPYVQSLAPDTIGPVDYAAEHRLSFWGEAAAQ</sequence>
<comment type="similarity">
    <text evidence="1 3">Belongs to the type-B carboxylesterase/lipase family.</text>
</comment>
<dbReference type="InterPro" id="IPR019826">
    <property type="entry name" value="Carboxylesterase_B_AS"/>
</dbReference>
<evidence type="ECO:0000313" key="7">
    <source>
        <dbReference type="Proteomes" id="UP001374803"/>
    </source>
</evidence>
<dbReference type="Gene3D" id="3.40.50.1820">
    <property type="entry name" value="alpha/beta hydrolase"/>
    <property type="match status" value="1"/>
</dbReference>
<evidence type="ECO:0000259" key="5">
    <source>
        <dbReference type="Pfam" id="PF00135"/>
    </source>
</evidence>
<dbReference type="PROSITE" id="PS51257">
    <property type="entry name" value="PROKAR_LIPOPROTEIN"/>
    <property type="match status" value="1"/>
</dbReference>
<evidence type="ECO:0000256" key="3">
    <source>
        <dbReference type="RuleBase" id="RU361235"/>
    </source>
</evidence>
<dbReference type="PANTHER" id="PTHR11559">
    <property type="entry name" value="CARBOXYLESTERASE"/>
    <property type="match status" value="1"/>
</dbReference>
<dbReference type="RefSeq" id="WP_394834633.1">
    <property type="nucleotide sequence ID" value="NZ_CP089929.1"/>
</dbReference>
<dbReference type="EMBL" id="CP089983">
    <property type="protein sequence ID" value="WXB04990.1"/>
    <property type="molecule type" value="Genomic_DNA"/>
</dbReference>
<organism evidence="6 7">
    <name type="scientific">Pendulispora rubella</name>
    <dbReference type="NCBI Taxonomy" id="2741070"/>
    <lineage>
        <taxon>Bacteria</taxon>
        <taxon>Pseudomonadati</taxon>
        <taxon>Myxococcota</taxon>
        <taxon>Myxococcia</taxon>
        <taxon>Myxococcales</taxon>
        <taxon>Sorangiineae</taxon>
        <taxon>Pendulisporaceae</taxon>
        <taxon>Pendulispora</taxon>
    </lineage>
</organism>
<dbReference type="SUPFAM" id="SSF53474">
    <property type="entry name" value="alpha/beta-Hydrolases"/>
    <property type="match status" value="1"/>
</dbReference>
<feature type="domain" description="Carboxylesterase type B" evidence="5">
    <location>
        <begin position="41"/>
        <end position="502"/>
    </location>
</feature>
<evidence type="ECO:0000256" key="4">
    <source>
        <dbReference type="SAM" id="MobiDB-lite"/>
    </source>
</evidence>
<reference evidence="6" key="1">
    <citation type="submission" date="2021-12" db="EMBL/GenBank/DDBJ databases">
        <title>Discovery of the Pendulisporaceae a myxobacterial family with distinct sporulation behavior and unique specialized metabolism.</title>
        <authorList>
            <person name="Garcia R."/>
            <person name="Popoff A."/>
            <person name="Bader C.D."/>
            <person name="Loehr J."/>
            <person name="Walesch S."/>
            <person name="Walt C."/>
            <person name="Boldt J."/>
            <person name="Bunk B."/>
            <person name="Haeckl F.J.F.P.J."/>
            <person name="Gunesch A.P."/>
            <person name="Birkelbach J."/>
            <person name="Nuebel U."/>
            <person name="Pietschmann T."/>
            <person name="Bach T."/>
            <person name="Mueller R."/>
        </authorList>
    </citation>
    <scope>NUCLEOTIDE SEQUENCE</scope>
    <source>
        <strain evidence="6">MSr11367</strain>
    </source>
</reference>
<feature type="region of interest" description="Disordered" evidence="4">
    <location>
        <begin position="85"/>
        <end position="106"/>
    </location>
</feature>
<dbReference type="InterPro" id="IPR029058">
    <property type="entry name" value="AB_hydrolase_fold"/>
</dbReference>
<dbReference type="Pfam" id="PF00135">
    <property type="entry name" value="COesterase"/>
    <property type="match status" value="1"/>
</dbReference>
<protein>
    <recommendedName>
        <fullName evidence="3">Carboxylic ester hydrolase</fullName>
        <ecNumber evidence="3">3.1.1.-</ecNumber>
    </recommendedName>
</protein>
<accession>A0ABZ2L3S1</accession>